<dbReference type="PANTHER" id="PTHR24373">
    <property type="entry name" value="SLIT RELATED LEUCINE-RICH REPEAT NEURONAL PROTEIN"/>
    <property type="match status" value="1"/>
</dbReference>
<evidence type="ECO:0000256" key="4">
    <source>
        <dbReference type="SAM" id="SignalP"/>
    </source>
</evidence>
<dbReference type="EMBL" id="JAQQBS010001423">
    <property type="protein sequence ID" value="KAK0160036.1"/>
    <property type="molecule type" value="Genomic_DNA"/>
</dbReference>
<name>A0AA39F0N5_9HYME</name>
<dbReference type="Pfam" id="PF13855">
    <property type="entry name" value="LRR_8"/>
    <property type="match status" value="5"/>
</dbReference>
<evidence type="ECO:0000256" key="1">
    <source>
        <dbReference type="ARBA" id="ARBA00022614"/>
    </source>
</evidence>
<dbReference type="PROSITE" id="PS51450">
    <property type="entry name" value="LRR"/>
    <property type="match status" value="4"/>
</dbReference>
<evidence type="ECO:0000256" key="2">
    <source>
        <dbReference type="ARBA" id="ARBA00022729"/>
    </source>
</evidence>
<sequence>MRIKMIFSSLLMAIFVSLINGELSERICPNDCHCYYSRINQVTDCSESNLTYMPYEDLNTNVYILNMNGNNIAELPPFPPNITLRRLQMAHNRLTELNYRSFAGLQFLLDADFSYNEIKYVDPEAFQDSPGLITLELQNNPLQEVTRQFLNCKTLLYLYLSNCNISKINDRFFQNITNLKRLDISNNPLQTIDSSPFEYLPHLEYLNLDNCSLTYIAPKAFVNFENLCELILTNNNLTTVSWTMILSPLGRLENLDIGNSQISNLPRDAFAKNSYLRQLVLAYNKLHHFNVTNTLGHNLHNLQTLDLSHCALQDQLPEDAFKNASKLRVLKLDDNPMFVANLTAVLRHLPTLQKLSLTNCSLHRLPNAFDVLQNLQELDISHNPLSDAFVDLLNPLRSLEYLDMSHCNLGYVGNNTFAHMTELKHLILSDNKLHTLEQDLFMNLTRLESLELSNCDLRTPLDPRVFGTERIYTSIIELKLSSNPLKIPQEGALMPKQLSSVEILDLSNCSITNMNPNIFSRNRNLTRLNLSSNKLSTIDSLMFLKKLRRLEHLDLSNNNLTTINPKVFKANEHLLSLNLIGNPFICDCFIIDMWNWAMNVKHNLDVLVGSQPTDFAAGAAKLRKGLMCTLIKNGDNQQQKTWAKYIRESNCGDKLPVSLL</sequence>
<dbReference type="SMART" id="SM00369">
    <property type="entry name" value="LRR_TYP"/>
    <property type="match status" value="17"/>
</dbReference>
<dbReference type="InterPro" id="IPR050328">
    <property type="entry name" value="Dev_Immune_Receptor"/>
</dbReference>
<gene>
    <name evidence="5" type="ORF">PV328_007482</name>
</gene>
<proteinExistence type="predicted"/>
<feature type="chain" id="PRO_5041243248" evidence="4">
    <location>
        <begin position="22"/>
        <end position="660"/>
    </location>
</feature>
<reference evidence="5" key="2">
    <citation type="submission" date="2023-03" db="EMBL/GenBank/DDBJ databases">
        <authorList>
            <person name="Inwood S.N."/>
            <person name="Skelly J.G."/>
            <person name="Guhlin J."/>
            <person name="Harrop T.W.R."/>
            <person name="Goldson S.G."/>
            <person name="Dearden P.K."/>
        </authorList>
    </citation>
    <scope>NUCLEOTIDE SEQUENCE</scope>
    <source>
        <strain evidence="5">Irish</strain>
        <tissue evidence="5">Whole body</tissue>
    </source>
</reference>
<dbReference type="SUPFAM" id="SSF52058">
    <property type="entry name" value="L domain-like"/>
    <property type="match status" value="2"/>
</dbReference>
<comment type="caution">
    <text evidence="5">The sequence shown here is derived from an EMBL/GenBank/DDBJ whole genome shotgun (WGS) entry which is preliminary data.</text>
</comment>
<dbReference type="GO" id="GO:0005615">
    <property type="term" value="C:extracellular space"/>
    <property type="evidence" value="ECO:0007669"/>
    <property type="project" value="TreeGrafter"/>
</dbReference>
<dbReference type="Proteomes" id="UP001168990">
    <property type="component" value="Unassembled WGS sequence"/>
</dbReference>
<dbReference type="Gene3D" id="3.80.10.10">
    <property type="entry name" value="Ribonuclease Inhibitor"/>
    <property type="match status" value="4"/>
</dbReference>
<dbReference type="InterPro" id="IPR001611">
    <property type="entry name" value="Leu-rich_rpt"/>
</dbReference>
<evidence type="ECO:0000313" key="5">
    <source>
        <dbReference type="EMBL" id="KAK0160036.1"/>
    </source>
</evidence>
<evidence type="ECO:0000313" key="6">
    <source>
        <dbReference type="Proteomes" id="UP001168990"/>
    </source>
</evidence>
<dbReference type="AlphaFoldDB" id="A0AA39F0N5"/>
<dbReference type="SMART" id="SM00365">
    <property type="entry name" value="LRR_SD22"/>
    <property type="match status" value="5"/>
</dbReference>
<keyword evidence="1" id="KW-0433">Leucine-rich repeat</keyword>
<dbReference type="InterPro" id="IPR003591">
    <property type="entry name" value="Leu-rich_rpt_typical-subtyp"/>
</dbReference>
<organism evidence="5 6">
    <name type="scientific">Microctonus aethiopoides</name>
    <dbReference type="NCBI Taxonomy" id="144406"/>
    <lineage>
        <taxon>Eukaryota</taxon>
        <taxon>Metazoa</taxon>
        <taxon>Ecdysozoa</taxon>
        <taxon>Arthropoda</taxon>
        <taxon>Hexapoda</taxon>
        <taxon>Insecta</taxon>
        <taxon>Pterygota</taxon>
        <taxon>Neoptera</taxon>
        <taxon>Endopterygota</taxon>
        <taxon>Hymenoptera</taxon>
        <taxon>Apocrita</taxon>
        <taxon>Ichneumonoidea</taxon>
        <taxon>Braconidae</taxon>
        <taxon>Euphorinae</taxon>
        <taxon>Microctonus</taxon>
    </lineage>
</organism>
<keyword evidence="3" id="KW-0677">Repeat</keyword>
<feature type="signal peptide" evidence="4">
    <location>
        <begin position="1"/>
        <end position="21"/>
    </location>
</feature>
<keyword evidence="6" id="KW-1185">Reference proteome</keyword>
<protein>
    <submittedName>
        <fullName evidence="5">Uncharacterized protein</fullName>
    </submittedName>
</protein>
<keyword evidence="2 4" id="KW-0732">Signal</keyword>
<dbReference type="GO" id="GO:0031012">
    <property type="term" value="C:extracellular matrix"/>
    <property type="evidence" value="ECO:0007669"/>
    <property type="project" value="TreeGrafter"/>
</dbReference>
<dbReference type="PRINTS" id="PR00019">
    <property type="entry name" value="LEURICHRPT"/>
</dbReference>
<evidence type="ECO:0000256" key="3">
    <source>
        <dbReference type="ARBA" id="ARBA00022737"/>
    </source>
</evidence>
<dbReference type="InterPro" id="IPR032675">
    <property type="entry name" value="LRR_dom_sf"/>
</dbReference>
<accession>A0AA39F0N5</accession>
<dbReference type="PANTHER" id="PTHR24373:SF370">
    <property type="entry name" value="FISH-LIPS, ISOFORM E"/>
    <property type="match status" value="1"/>
</dbReference>
<dbReference type="Pfam" id="PF13516">
    <property type="entry name" value="LRR_6"/>
    <property type="match status" value="1"/>
</dbReference>
<reference evidence="5" key="1">
    <citation type="journal article" date="2023" name="bioRxiv">
        <title>Scaffold-level genome assemblies of two parasitoid biocontrol wasps reveal the parthenogenesis mechanism and an associated novel virus.</title>
        <authorList>
            <person name="Inwood S."/>
            <person name="Skelly J."/>
            <person name="Guhlin J."/>
            <person name="Harrop T."/>
            <person name="Goldson S."/>
            <person name="Dearden P."/>
        </authorList>
    </citation>
    <scope>NUCLEOTIDE SEQUENCE</scope>
    <source>
        <strain evidence="5">Irish</strain>
        <tissue evidence="5">Whole body</tissue>
    </source>
</reference>